<keyword evidence="3" id="KW-1185">Reference proteome</keyword>
<feature type="transmembrane region" description="Helical" evidence="1">
    <location>
        <begin position="196"/>
        <end position="215"/>
    </location>
</feature>
<keyword evidence="1" id="KW-0812">Transmembrane</keyword>
<organism evidence="2 3">
    <name type="scientific">Kribbella antiqua</name>
    <dbReference type="NCBI Taxonomy" id="2512217"/>
    <lineage>
        <taxon>Bacteria</taxon>
        <taxon>Bacillati</taxon>
        <taxon>Actinomycetota</taxon>
        <taxon>Actinomycetes</taxon>
        <taxon>Propionibacteriales</taxon>
        <taxon>Kribbellaceae</taxon>
        <taxon>Kribbella</taxon>
    </lineage>
</organism>
<dbReference type="Pfam" id="PF14329">
    <property type="entry name" value="DUF4386"/>
    <property type="match status" value="1"/>
</dbReference>
<comment type="caution">
    <text evidence="2">The sequence shown here is derived from an EMBL/GenBank/DDBJ whole genome shotgun (WGS) entry which is preliminary data.</text>
</comment>
<reference evidence="2 3" key="1">
    <citation type="journal article" date="2015" name="Stand. Genomic Sci.">
        <title>Genomic Encyclopedia of Bacterial and Archaeal Type Strains, Phase III: the genomes of soil and plant-associated and newly described type strains.</title>
        <authorList>
            <person name="Whitman W.B."/>
            <person name="Woyke T."/>
            <person name="Klenk H.P."/>
            <person name="Zhou Y."/>
            <person name="Lilburn T.G."/>
            <person name="Beck B.J."/>
            <person name="De Vos P."/>
            <person name="Vandamme P."/>
            <person name="Eisen J.A."/>
            <person name="Garrity G."/>
            <person name="Hugenholtz P."/>
            <person name="Kyrpides N.C."/>
        </authorList>
    </citation>
    <scope>NUCLEOTIDE SEQUENCE [LARGE SCALE GENOMIC DNA]</scope>
    <source>
        <strain evidence="2 3">VKM Ac-2541</strain>
    </source>
</reference>
<dbReference type="RefSeq" id="WP_132149075.1">
    <property type="nucleotide sequence ID" value="NZ_SLWR01000005.1"/>
</dbReference>
<dbReference type="InterPro" id="IPR025495">
    <property type="entry name" value="DUF4386"/>
</dbReference>
<protein>
    <submittedName>
        <fullName evidence="2">Uncharacterized protein DUF4386</fullName>
    </submittedName>
</protein>
<dbReference type="OrthoDB" id="5007402at2"/>
<proteinExistence type="predicted"/>
<name>A0A4R2IQF7_9ACTN</name>
<evidence type="ECO:0000256" key="1">
    <source>
        <dbReference type="SAM" id="Phobius"/>
    </source>
</evidence>
<feature type="transmembrane region" description="Helical" evidence="1">
    <location>
        <begin position="14"/>
        <end position="34"/>
    </location>
</feature>
<gene>
    <name evidence="2" type="ORF">EV646_10565</name>
</gene>
<dbReference type="AlphaFoldDB" id="A0A4R2IQF7"/>
<keyword evidence="1" id="KW-0472">Membrane</keyword>
<dbReference type="EMBL" id="SLWR01000005">
    <property type="protein sequence ID" value="TCO47513.1"/>
    <property type="molecule type" value="Genomic_DNA"/>
</dbReference>
<feature type="transmembrane region" description="Helical" evidence="1">
    <location>
        <begin position="142"/>
        <end position="164"/>
    </location>
</feature>
<feature type="transmembrane region" description="Helical" evidence="1">
    <location>
        <begin position="67"/>
        <end position="87"/>
    </location>
</feature>
<accession>A0A4R2IQF7</accession>
<keyword evidence="1" id="KW-1133">Transmembrane helix</keyword>
<feature type="transmembrane region" description="Helical" evidence="1">
    <location>
        <begin position="94"/>
        <end position="114"/>
    </location>
</feature>
<evidence type="ECO:0000313" key="2">
    <source>
        <dbReference type="EMBL" id="TCO47513.1"/>
    </source>
</evidence>
<sequence length="230" mass="24605">MTDRDELLVRGTPIARIIGLTGVVGAVVLFAALITGSPGEPPINATVAQAAEYVRGLDATWVRLLEVVADIGMFVLLWFMVGLALLLRRVDGAVPVRSTMALLSAVLAAAFVILDSSEDAATHRAADLDQAQLAYAYDVTHFGLINILLPMGGFAFACGWIILTSGTMPRWLGRWGIISGIALALAQFVWTIEVAWLLPYIAVWLWLITTAVLLIRRPELGLPDTVGGGA</sequence>
<dbReference type="Proteomes" id="UP000295573">
    <property type="component" value="Unassembled WGS sequence"/>
</dbReference>
<feature type="transmembrane region" description="Helical" evidence="1">
    <location>
        <begin position="171"/>
        <end position="190"/>
    </location>
</feature>
<evidence type="ECO:0000313" key="3">
    <source>
        <dbReference type="Proteomes" id="UP000295573"/>
    </source>
</evidence>